<organism evidence="1 2">
    <name type="scientific">Roseateles oligotrophus</name>
    <dbReference type="NCBI Taxonomy" id="1769250"/>
    <lineage>
        <taxon>Bacteria</taxon>
        <taxon>Pseudomonadati</taxon>
        <taxon>Pseudomonadota</taxon>
        <taxon>Betaproteobacteria</taxon>
        <taxon>Burkholderiales</taxon>
        <taxon>Sphaerotilaceae</taxon>
        <taxon>Roseateles</taxon>
    </lineage>
</organism>
<comment type="caution">
    <text evidence="1">The sequence shown here is derived from an EMBL/GenBank/DDBJ whole genome shotgun (WGS) entry which is preliminary data.</text>
</comment>
<dbReference type="AlphaFoldDB" id="A0A840L3X7"/>
<reference evidence="1 2" key="1">
    <citation type="submission" date="2020-08" db="EMBL/GenBank/DDBJ databases">
        <title>Functional genomics of gut bacteria from endangered species of beetles.</title>
        <authorList>
            <person name="Carlos-Shanley C."/>
        </authorList>
    </citation>
    <scope>NUCLEOTIDE SEQUENCE [LARGE SCALE GENOMIC DNA]</scope>
    <source>
        <strain evidence="1 2">S00239</strain>
    </source>
</reference>
<evidence type="ECO:0008006" key="3">
    <source>
        <dbReference type="Google" id="ProtNLM"/>
    </source>
</evidence>
<gene>
    <name evidence="1" type="ORF">HNP55_001425</name>
</gene>
<keyword evidence="2" id="KW-1185">Reference proteome</keyword>
<proteinExistence type="predicted"/>
<sequence>MNPSPTAERLYQLLPAVHRIRDAQQGGPLQALIAVLAREIEVLEEDLDQLLDDQFIETCADWVAPYIGDLIGYRPLHGVVPKVASPRAEVAHTIAFRRRKGTALMLEELAQDVSGWPAHAVEFFEQLATSQHMRHPRLHAPASADLRNTQALLRLDSAFNATTHLAEMRRPEAGSGRYNIPNIGIFLWRLLALRLTALPLQPDPLDANGRRWRVNPLGADIQLWRDAEPETDISQLARPANVPEALNIRLLSKELAQDYGPGLSLLLMRPPATPVSINEIRICDLRDMLDAGGNVVGWNHEADVFPGQIGLDPQRGRVLLGASADGPLLATFHYGQPSLIGGGEYPRLPSGADLSEQRSVSQGLAWQPQLDALRQGGRLKVQDSLRYAQTPTIQIDAVLTAGASGHQVVISADAGCRPLLAASGDMTLALGARAQLVLEGLVISGGALVLPLGADDEPRELILRDCTLVPGLTLNPDGTPAQAGQPSLRILHPFAKLRLERCICGPLQVVAGATVEAHDCIIDACAPHNTAFDGDGSGSAGAELTLQECTVIGKVHAQILRLVSNSILYARLGSAPLETWSHPVLAQRRQEGCVRFSYIPPGAITPRRHHCQPSAEQPNALPQFTSLRYGQPAYGQLRRASGKALLEGADDGSEMGVLHSLYQPQRESNLRLRLDEYLRFGLHAGLFYAS</sequence>
<evidence type="ECO:0000313" key="1">
    <source>
        <dbReference type="EMBL" id="MBB4842910.1"/>
    </source>
</evidence>
<dbReference type="RefSeq" id="WP_184297634.1">
    <property type="nucleotide sequence ID" value="NZ_JACHLP010000002.1"/>
</dbReference>
<name>A0A840L3X7_9BURK</name>
<dbReference type="EMBL" id="JACHLP010000002">
    <property type="protein sequence ID" value="MBB4842910.1"/>
    <property type="molecule type" value="Genomic_DNA"/>
</dbReference>
<dbReference type="Proteomes" id="UP000562027">
    <property type="component" value="Unassembled WGS sequence"/>
</dbReference>
<protein>
    <recommendedName>
        <fullName evidence="3">Tail protein P2 I</fullName>
    </recommendedName>
</protein>
<accession>A0A840L3X7</accession>
<evidence type="ECO:0000313" key="2">
    <source>
        <dbReference type="Proteomes" id="UP000562027"/>
    </source>
</evidence>